<dbReference type="RefSeq" id="WP_259427491.1">
    <property type="nucleotide sequence ID" value="NZ_JANWTC010000004.1"/>
</dbReference>
<sequence>MRMSELLDAATWHARLTAHQQRADNLTRDHLARRKRQEKHPVYDFLFEYYPVRASQLRRWHPGVGVDLEGRAPQAQWRDYLLADGRTTLDLPAFWARRGKALTYIRELLVRTNLNPAHFDCFGLHEWAMVYRSGNPRHDLPLRLGAAGSDAVVEKHRIRCTHFDAYRFFTPPARPLNLTVLERADQPANDQAGCVHATMDLYKWAAKLGPLVPGELFLDCFELAVDARVLDMEASPYDCRAHGFGVVAIETPEGKAEYVERQRGLAERGKPLRDRLVSLIDQAETTTLQG</sequence>
<dbReference type="Proteomes" id="UP001205965">
    <property type="component" value="Unassembled WGS sequence"/>
</dbReference>
<gene>
    <name evidence="1" type="ORF">NYP18_07155</name>
</gene>
<comment type="caution">
    <text evidence="1">The sequence shown here is derived from an EMBL/GenBank/DDBJ whole genome shotgun (WGS) entry which is preliminary data.</text>
</comment>
<evidence type="ECO:0000313" key="1">
    <source>
        <dbReference type="EMBL" id="MCS5479432.1"/>
    </source>
</evidence>
<reference evidence="1 2" key="1">
    <citation type="submission" date="2022-08" db="EMBL/GenBank/DDBJ databases">
        <title>YIM 101645 draft genome.</title>
        <authorList>
            <person name="Chen X."/>
        </authorList>
    </citation>
    <scope>NUCLEOTIDE SEQUENCE [LARGE SCALE GENOMIC DNA]</scope>
    <source>
        <strain evidence="1 2">YIM 101645</strain>
    </source>
</reference>
<organism evidence="1 2">
    <name type="scientific">Corynebacterium lemuris</name>
    <dbReference type="NCBI Taxonomy" id="1859292"/>
    <lineage>
        <taxon>Bacteria</taxon>
        <taxon>Bacillati</taxon>
        <taxon>Actinomycetota</taxon>
        <taxon>Actinomycetes</taxon>
        <taxon>Mycobacteriales</taxon>
        <taxon>Corynebacteriaceae</taxon>
        <taxon>Corynebacterium</taxon>
    </lineage>
</organism>
<proteinExistence type="predicted"/>
<evidence type="ECO:0000313" key="2">
    <source>
        <dbReference type="Proteomes" id="UP001205965"/>
    </source>
</evidence>
<accession>A0ABT2FW06</accession>
<name>A0ABT2FW06_9CORY</name>
<keyword evidence="2" id="KW-1185">Reference proteome</keyword>
<protein>
    <submittedName>
        <fullName evidence="1">3-methyladenine DNA glycosylase</fullName>
    </submittedName>
</protein>
<dbReference type="EMBL" id="JANWTC010000004">
    <property type="protein sequence ID" value="MCS5479432.1"/>
    <property type="molecule type" value="Genomic_DNA"/>
</dbReference>